<evidence type="ECO:0000313" key="9">
    <source>
        <dbReference type="EMBL" id="TDH06796.1"/>
    </source>
</evidence>
<dbReference type="SUPFAM" id="SSF48726">
    <property type="entry name" value="Immunoglobulin"/>
    <property type="match status" value="2"/>
</dbReference>
<feature type="compositionally biased region" description="Low complexity" evidence="5">
    <location>
        <begin position="426"/>
        <end position="438"/>
    </location>
</feature>
<dbReference type="Proteomes" id="UP000295070">
    <property type="component" value="Chromosome 11"/>
</dbReference>
<feature type="region of interest" description="Disordered" evidence="5">
    <location>
        <begin position="246"/>
        <end position="301"/>
    </location>
</feature>
<dbReference type="InterPro" id="IPR036179">
    <property type="entry name" value="Ig-like_dom_sf"/>
</dbReference>
<feature type="compositionally biased region" description="Acidic residues" evidence="5">
    <location>
        <begin position="472"/>
        <end position="495"/>
    </location>
</feature>
<keyword evidence="2 7" id="KW-0732">Signal</keyword>
<evidence type="ECO:0000256" key="2">
    <source>
        <dbReference type="ARBA" id="ARBA00022729"/>
    </source>
</evidence>
<evidence type="ECO:0000256" key="3">
    <source>
        <dbReference type="ARBA" id="ARBA00023136"/>
    </source>
</evidence>
<keyword evidence="3 6" id="KW-0472">Membrane</keyword>
<feature type="compositionally biased region" description="Acidic residues" evidence="5">
    <location>
        <begin position="416"/>
        <end position="425"/>
    </location>
</feature>
<feature type="domain" description="Ig-like" evidence="8">
    <location>
        <begin position="119"/>
        <end position="195"/>
    </location>
</feature>
<feature type="compositionally biased region" description="Basic and acidic residues" evidence="5">
    <location>
        <begin position="587"/>
        <end position="653"/>
    </location>
</feature>
<evidence type="ECO:0000256" key="6">
    <source>
        <dbReference type="SAM" id="Phobius"/>
    </source>
</evidence>
<feature type="chain" id="PRO_5019713066" description="Ig-like domain-containing protein" evidence="7">
    <location>
        <begin position="20"/>
        <end position="653"/>
    </location>
</feature>
<comment type="caution">
    <text evidence="9">The sequence shown here is derived from an EMBL/GenBank/DDBJ whole genome shotgun (WGS) entry which is preliminary data.</text>
</comment>
<feature type="transmembrane region" description="Helical" evidence="6">
    <location>
        <begin position="207"/>
        <end position="231"/>
    </location>
</feature>
<dbReference type="SMART" id="SM00409">
    <property type="entry name" value="IG"/>
    <property type="match status" value="1"/>
</dbReference>
<dbReference type="STRING" id="8167.A0A484CT99"/>
<keyword evidence="10" id="KW-1185">Reference proteome</keyword>
<feature type="compositionally biased region" description="Polar residues" evidence="5">
    <location>
        <begin position="574"/>
        <end position="586"/>
    </location>
</feature>
<evidence type="ECO:0000256" key="4">
    <source>
        <dbReference type="ARBA" id="ARBA00023180"/>
    </source>
</evidence>
<keyword evidence="6" id="KW-1133">Transmembrane helix</keyword>
<dbReference type="AlphaFoldDB" id="A0A484CT99"/>
<keyword evidence="4" id="KW-0325">Glycoprotein</keyword>
<organism evidence="9 10">
    <name type="scientific">Perca flavescens</name>
    <name type="common">American yellow perch</name>
    <name type="synonym">Morone flavescens</name>
    <dbReference type="NCBI Taxonomy" id="8167"/>
    <lineage>
        <taxon>Eukaryota</taxon>
        <taxon>Metazoa</taxon>
        <taxon>Chordata</taxon>
        <taxon>Craniata</taxon>
        <taxon>Vertebrata</taxon>
        <taxon>Euteleostomi</taxon>
        <taxon>Actinopterygii</taxon>
        <taxon>Neopterygii</taxon>
        <taxon>Teleostei</taxon>
        <taxon>Neoteleostei</taxon>
        <taxon>Acanthomorphata</taxon>
        <taxon>Eupercaria</taxon>
        <taxon>Perciformes</taxon>
        <taxon>Percoidei</taxon>
        <taxon>Percidae</taxon>
        <taxon>Percinae</taxon>
        <taxon>Perca</taxon>
    </lineage>
</organism>
<accession>A0A484CT99</accession>
<reference evidence="9 10" key="1">
    <citation type="submission" date="2019-01" db="EMBL/GenBank/DDBJ databases">
        <title>A chromosome-scale genome assembly of the yellow perch, Perca flavescens.</title>
        <authorList>
            <person name="Feron R."/>
            <person name="Morvezen R."/>
            <person name="Bestin A."/>
            <person name="Haffray P."/>
            <person name="Klopp C."/>
            <person name="Zahm M."/>
            <person name="Cabau C."/>
            <person name="Roques C."/>
            <person name="Donnadieu C."/>
            <person name="Bouchez O."/>
            <person name="Christie M."/>
            <person name="Larson W."/>
            <person name="Guiguen Y."/>
        </authorList>
    </citation>
    <scope>NUCLEOTIDE SEQUENCE [LARGE SCALE GENOMIC DNA]</scope>
    <source>
        <strain evidence="9">YP-PL-M2</strain>
        <tissue evidence="9">Blood</tissue>
    </source>
</reference>
<dbReference type="InterPro" id="IPR015631">
    <property type="entry name" value="CD2/SLAM_rcpt"/>
</dbReference>
<feature type="compositionally biased region" description="Basic and acidic residues" evidence="5">
    <location>
        <begin position="360"/>
        <end position="379"/>
    </location>
</feature>
<comment type="subcellular location">
    <subcellularLocation>
        <location evidence="1">Membrane</location>
    </subcellularLocation>
</comment>
<feature type="compositionally biased region" description="Basic and acidic residues" evidence="5">
    <location>
        <begin position="512"/>
        <end position="557"/>
    </location>
</feature>
<dbReference type="PANTHER" id="PTHR12080">
    <property type="entry name" value="SIGNALING LYMPHOCYTIC ACTIVATION MOLECULE"/>
    <property type="match status" value="1"/>
</dbReference>
<dbReference type="PANTHER" id="PTHR12080:SF55">
    <property type="entry name" value="LYMPHOCYTE FUNCTION-ASSOCIATED ANTIGEN 3"/>
    <property type="match status" value="1"/>
</dbReference>
<dbReference type="InterPro" id="IPR013783">
    <property type="entry name" value="Ig-like_fold"/>
</dbReference>
<protein>
    <recommendedName>
        <fullName evidence="8">Ig-like domain-containing protein</fullName>
    </recommendedName>
</protein>
<evidence type="ECO:0000313" key="10">
    <source>
        <dbReference type="Proteomes" id="UP000295070"/>
    </source>
</evidence>
<keyword evidence="6" id="KW-0812">Transmembrane</keyword>
<evidence type="ECO:0000256" key="5">
    <source>
        <dbReference type="SAM" id="MobiDB-lite"/>
    </source>
</evidence>
<feature type="compositionally biased region" description="Basic and acidic residues" evidence="5">
    <location>
        <begin position="254"/>
        <end position="270"/>
    </location>
</feature>
<evidence type="ECO:0000259" key="8">
    <source>
        <dbReference type="PROSITE" id="PS50835"/>
    </source>
</evidence>
<gene>
    <name evidence="9" type="ORF">EPR50_G00117360</name>
</gene>
<dbReference type="InterPro" id="IPR007110">
    <property type="entry name" value="Ig-like_dom"/>
</dbReference>
<sequence>MARRYFLIYFIFPSCLVAGQSPKYALKGQEFFLKPDVAGHPDGILWKHNGNKVVEFNGNEQHVYNPYENRITLDWISAELSITELRFEDSGDYELEIEVNKEVYRSIYKLEVIDKVAKPTISCKMSSGSSSNSSGQLVCSAEPRQPQSLMKFEWRTHGGVQPGPELTISLGEEHDDDVHSCSVSNPLSNETATFTTKDCYPDQSSSVAVIASIIIIFVIVLIIMVLGIVFCKVRHKACFAKADLEKQSPPCKTDGSDKKKAQGDEKKSLLDRTPTIPSQQPLRNLAQAEPNMDKQDGMPQEGIRRFSGIVQERRKMFEQNNDGQTGLKKNKDQHKKTGSPPFPPRSEFPSPLHPNNLVCSDKDDAKSDQLRDRAEDKVPPRNSSDSETENEPDPAGVSYDFGVEFSIALEQPEPEKEADEDEEEQSAPASAETTSAAQPHSPSTESCLNMAPKDAAGEHKEDGNSDQVTGEIADENGGESDSSDEEERNESDDCIEDKQLSTVPEQKGSETLLHEHDSDLSQDETQTRESNQQEKTKPVSEDERNSLGDREDTDKNLDLYLATSQPPQSPTPTKADNITDTFQKSTDTAHADPDREEQDKISHDSDEGQSDKGKDETVEDKNEVKCDLKEEKQGNESRSQDEGGQKKDEAVGL</sequence>
<proteinExistence type="predicted"/>
<dbReference type="InterPro" id="IPR003599">
    <property type="entry name" value="Ig_sub"/>
</dbReference>
<dbReference type="PROSITE" id="PS50835">
    <property type="entry name" value="IG_LIKE"/>
    <property type="match status" value="1"/>
</dbReference>
<feature type="region of interest" description="Disordered" evidence="5">
    <location>
        <begin position="317"/>
        <end position="653"/>
    </location>
</feature>
<evidence type="ECO:0000256" key="1">
    <source>
        <dbReference type="ARBA" id="ARBA00004370"/>
    </source>
</evidence>
<feature type="signal peptide" evidence="7">
    <location>
        <begin position="1"/>
        <end position="19"/>
    </location>
</feature>
<evidence type="ECO:0000256" key="7">
    <source>
        <dbReference type="SAM" id="SignalP"/>
    </source>
</evidence>
<dbReference type="EMBL" id="SCKG01000011">
    <property type="protein sequence ID" value="TDH06796.1"/>
    <property type="molecule type" value="Genomic_DNA"/>
</dbReference>
<dbReference type="Gene3D" id="2.60.40.10">
    <property type="entry name" value="Immunoglobulins"/>
    <property type="match status" value="2"/>
</dbReference>
<dbReference type="GO" id="GO:0016020">
    <property type="term" value="C:membrane"/>
    <property type="evidence" value="ECO:0007669"/>
    <property type="project" value="UniProtKB-SubCell"/>
</dbReference>
<name>A0A484CT99_PERFV</name>